<evidence type="ECO:0000313" key="10">
    <source>
        <dbReference type="Proteomes" id="UP000549091"/>
    </source>
</evidence>
<comment type="caution">
    <text evidence="9">The sequence shown here is derived from an EMBL/GenBank/DDBJ whole genome shotgun (WGS) entry which is preliminary data.</text>
</comment>
<keyword evidence="3 6" id="KW-0863">Zinc-finger</keyword>
<reference evidence="9 10" key="1">
    <citation type="submission" date="2019-09" db="EMBL/GenBank/DDBJ databases">
        <title>Bird 10,000 Genomes (B10K) Project - Family phase.</title>
        <authorList>
            <person name="Zhang G."/>
        </authorList>
    </citation>
    <scope>NUCLEOTIDE SEQUENCE [LARGE SCALE GENOMIC DNA]</scope>
    <source>
        <strain evidence="9">OUT-0053</strain>
        <tissue evidence="9">Muscle</tissue>
    </source>
</reference>
<dbReference type="Proteomes" id="UP000549091">
    <property type="component" value="Unassembled WGS sequence"/>
</dbReference>
<evidence type="ECO:0000256" key="4">
    <source>
        <dbReference type="ARBA" id="ARBA00022833"/>
    </source>
</evidence>
<feature type="domain" description="C2H2-type" evidence="8">
    <location>
        <begin position="11"/>
        <end position="38"/>
    </location>
</feature>
<evidence type="ECO:0000313" key="9">
    <source>
        <dbReference type="EMBL" id="NWZ95363.1"/>
    </source>
</evidence>
<dbReference type="GO" id="GO:0000978">
    <property type="term" value="F:RNA polymerase II cis-regulatory region sequence-specific DNA binding"/>
    <property type="evidence" value="ECO:0007669"/>
    <property type="project" value="TreeGrafter"/>
</dbReference>
<dbReference type="PROSITE" id="PS50157">
    <property type="entry name" value="ZINC_FINGER_C2H2_2"/>
    <property type="match status" value="2"/>
</dbReference>
<feature type="compositionally biased region" description="Polar residues" evidence="7">
    <location>
        <begin position="51"/>
        <end position="61"/>
    </location>
</feature>
<dbReference type="GO" id="GO:0000981">
    <property type="term" value="F:DNA-binding transcription factor activity, RNA polymerase II-specific"/>
    <property type="evidence" value="ECO:0007669"/>
    <property type="project" value="TreeGrafter"/>
</dbReference>
<evidence type="ECO:0000256" key="6">
    <source>
        <dbReference type="PROSITE-ProRule" id="PRU00042"/>
    </source>
</evidence>
<evidence type="ECO:0000256" key="7">
    <source>
        <dbReference type="SAM" id="MobiDB-lite"/>
    </source>
</evidence>
<keyword evidence="1" id="KW-0479">Metal-binding</keyword>
<keyword evidence="10" id="KW-1185">Reference proteome</keyword>
<dbReference type="GO" id="GO:0008270">
    <property type="term" value="F:zinc ion binding"/>
    <property type="evidence" value="ECO:0007669"/>
    <property type="project" value="UniProtKB-KW"/>
</dbReference>
<dbReference type="FunFam" id="3.30.160.60:FF:000690">
    <property type="entry name" value="Zinc finger protein 354C"/>
    <property type="match status" value="1"/>
</dbReference>
<dbReference type="Pfam" id="PF13465">
    <property type="entry name" value="zf-H2C2_2"/>
    <property type="match status" value="1"/>
</dbReference>
<feature type="non-terminal residue" evidence="9">
    <location>
        <position position="73"/>
    </location>
</feature>
<dbReference type="FunFam" id="3.30.160.60:FF:000352">
    <property type="entry name" value="zinc finger protein 3 homolog"/>
    <property type="match status" value="1"/>
</dbReference>
<feature type="non-terminal residue" evidence="9">
    <location>
        <position position="1"/>
    </location>
</feature>
<proteinExistence type="predicted"/>
<evidence type="ECO:0000259" key="8">
    <source>
        <dbReference type="PROSITE" id="PS50157"/>
    </source>
</evidence>
<dbReference type="PROSITE" id="PS00028">
    <property type="entry name" value="ZINC_FINGER_C2H2_1"/>
    <property type="match status" value="1"/>
</dbReference>
<dbReference type="PANTHER" id="PTHR23235:SF178">
    <property type="entry name" value="C2H2-TYPE DOMAIN-CONTAINING PROTEIN-RELATED"/>
    <property type="match status" value="1"/>
</dbReference>
<dbReference type="InterPro" id="IPR036236">
    <property type="entry name" value="Znf_C2H2_sf"/>
</dbReference>
<protein>
    <submittedName>
        <fullName evidence="9">ZN165 protein</fullName>
    </submittedName>
</protein>
<keyword evidence="4" id="KW-0862">Zinc</keyword>
<accession>A0A7K7RUG1</accession>
<dbReference type="Gene3D" id="3.30.160.60">
    <property type="entry name" value="Classic Zinc Finger"/>
    <property type="match status" value="2"/>
</dbReference>
<dbReference type="SMART" id="SM00355">
    <property type="entry name" value="ZnF_C2H2"/>
    <property type="match status" value="2"/>
</dbReference>
<evidence type="ECO:0000256" key="3">
    <source>
        <dbReference type="ARBA" id="ARBA00022771"/>
    </source>
</evidence>
<keyword evidence="5" id="KW-0539">Nucleus</keyword>
<feature type="region of interest" description="Disordered" evidence="7">
    <location>
        <begin position="51"/>
        <end position="73"/>
    </location>
</feature>
<gene>
    <name evidence="9" type="primary">Znf165</name>
    <name evidence="9" type="ORF">NESACU_R16006</name>
</gene>
<keyword evidence="2" id="KW-0677">Repeat</keyword>
<evidence type="ECO:0000256" key="2">
    <source>
        <dbReference type="ARBA" id="ARBA00022737"/>
    </source>
</evidence>
<dbReference type="EMBL" id="VZSU01001030">
    <property type="protein sequence ID" value="NWZ95363.1"/>
    <property type="molecule type" value="Genomic_DNA"/>
</dbReference>
<dbReference type="AlphaFoldDB" id="A0A7K7RUG1"/>
<feature type="domain" description="C2H2-type" evidence="8">
    <location>
        <begin position="39"/>
        <end position="69"/>
    </location>
</feature>
<name>A0A7K7RUG1_9PASS</name>
<dbReference type="SUPFAM" id="SSF57667">
    <property type="entry name" value="beta-beta-alpha zinc fingers"/>
    <property type="match status" value="1"/>
</dbReference>
<sequence length="73" mass="8481">LLHDDTDERPFLCSDCGKGFKHNSNLVRHCRIHTGERPYECPQCGRSFTSSSHLTRHQQSPVREALQMPQFQE</sequence>
<evidence type="ECO:0000256" key="1">
    <source>
        <dbReference type="ARBA" id="ARBA00022723"/>
    </source>
</evidence>
<dbReference type="PANTHER" id="PTHR23235">
    <property type="entry name" value="KRUEPPEL-LIKE TRANSCRIPTION FACTOR"/>
    <property type="match status" value="1"/>
</dbReference>
<evidence type="ECO:0000256" key="5">
    <source>
        <dbReference type="ARBA" id="ARBA00023242"/>
    </source>
</evidence>
<organism evidence="9 10">
    <name type="scientific">Nesospiza acunhae</name>
    <dbReference type="NCBI Taxonomy" id="381881"/>
    <lineage>
        <taxon>Eukaryota</taxon>
        <taxon>Metazoa</taxon>
        <taxon>Chordata</taxon>
        <taxon>Craniata</taxon>
        <taxon>Vertebrata</taxon>
        <taxon>Euteleostomi</taxon>
        <taxon>Archelosauria</taxon>
        <taxon>Archosauria</taxon>
        <taxon>Dinosauria</taxon>
        <taxon>Saurischia</taxon>
        <taxon>Theropoda</taxon>
        <taxon>Coelurosauria</taxon>
        <taxon>Aves</taxon>
        <taxon>Neognathae</taxon>
        <taxon>Neoaves</taxon>
        <taxon>Telluraves</taxon>
        <taxon>Australaves</taxon>
        <taxon>Passeriformes</taxon>
        <taxon>Thraupidae</taxon>
        <taxon>Nesospiza</taxon>
    </lineage>
</organism>
<dbReference type="InterPro" id="IPR013087">
    <property type="entry name" value="Znf_C2H2_type"/>
</dbReference>